<comment type="caution">
    <text evidence="2">The sequence shown here is derived from an EMBL/GenBank/DDBJ whole genome shotgun (WGS) entry which is preliminary data.</text>
</comment>
<dbReference type="InterPro" id="IPR002575">
    <property type="entry name" value="Aminoglycoside_PTrfase"/>
</dbReference>
<evidence type="ECO:0000313" key="2">
    <source>
        <dbReference type="EMBL" id="NJC23723.1"/>
    </source>
</evidence>
<dbReference type="EMBL" id="JAATJL010000001">
    <property type="protein sequence ID" value="NJC23723.1"/>
    <property type="molecule type" value="Genomic_DNA"/>
</dbReference>
<dbReference type="Proteomes" id="UP000547458">
    <property type="component" value="Unassembled WGS sequence"/>
</dbReference>
<dbReference type="Pfam" id="PF01636">
    <property type="entry name" value="APH"/>
    <property type="match status" value="1"/>
</dbReference>
<dbReference type="CDD" id="cd05152">
    <property type="entry name" value="MPH2"/>
    <property type="match status" value="1"/>
</dbReference>
<feature type="domain" description="Aminoglycoside phosphotransferase" evidence="1">
    <location>
        <begin position="26"/>
        <end position="251"/>
    </location>
</feature>
<proteinExistence type="predicted"/>
<dbReference type="Gene3D" id="3.90.1200.10">
    <property type="match status" value="1"/>
</dbReference>
<dbReference type="AlphaFoldDB" id="A0A846RKH2"/>
<dbReference type="Gene3D" id="3.30.200.20">
    <property type="entry name" value="Phosphorylase Kinase, domain 1"/>
    <property type="match status" value="1"/>
</dbReference>
<name>A0A846RKH2_9MICC</name>
<sequence length="300" mass="33305">MTPEPTANAVSDLAQQHGLALDPATIRFNEAGLDYRVAFATSAETGEDWVLRIPRRADVSAKIVEEKRILDFVGPRLPIAVPDWRISSPNLIAYPLLPGKPGLTLDVEGQPVWHYDVASPEYAQSLAEVIVSLHRLDTTEAAEAGIPFETPEQVRQRWSGDLDRVLDEFDVESDLVTVWRTWIDDDDLWPERTVLTHGELYPAHLLLDEDSRIVSALDWTTARVSDPALDFMYQFMIAPPEQFAATVDAYRDLTGHSEPNLAGRCSELIAAGPLNYALFALESGEPEHRAAAEAQLRPNG</sequence>
<evidence type="ECO:0000313" key="3">
    <source>
        <dbReference type="Proteomes" id="UP000547458"/>
    </source>
</evidence>
<dbReference type="PANTHER" id="PTHR21310">
    <property type="entry name" value="AMINOGLYCOSIDE PHOSPHOTRANSFERASE-RELATED-RELATED"/>
    <property type="match status" value="1"/>
</dbReference>
<reference evidence="2 3" key="1">
    <citation type="submission" date="2020-03" db="EMBL/GenBank/DDBJ databases">
        <title>Sequencing the genomes of 1000 actinobacteria strains.</title>
        <authorList>
            <person name="Klenk H.-P."/>
        </authorList>
    </citation>
    <scope>NUCLEOTIDE SEQUENCE [LARGE SCALE GENOMIC DNA]</scope>
    <source>
        <strain evidence="2 3">DSM 16403</strain>
    </source>
</reference>
<protein>
    <submittedName>
        <fullName evidence="2">Macrolide phosphotransferase</fullName>
    </submittedName>
</protein>
<dbReference type="InterPro" id="IPR011009">
    <property type="entry name" value="Kinase-like_dom_sf"/>
</dbReference>
<gene>
    <name evidence="2" type="ORF">BJ994_002799</name>
</gene>
<evidence type="ECO:0000259" key="1">
    <source>
        <dbReference type="Pfam" id="PF01636"/>
    </source>
</evidence>
<dbReference type="SUPFAM" id="SSF56112">
    <property type="entry name" value="Protein kinase-like (PK-like)"/>
    <property type="match status" value="1"/>
</dbReference>
<organism evidence="2 3">
    <name type="scientific">Arthrobacter pigmenti</name>
    <dbReference type="NCBI Taxonomy" id="271432"/>
    <lineage>
        <taxon>Bacteria</taxon>
        <taxon>Bacillati</taxon>
        <taxon>Actinomycetota</taxon>
        <taxon>Actinomycetes</taxon>
        <taxon>Micrococcales</taxon>
        <taxon>Micrococcaceae</taxon>
        <taxon>Arthrobacter</taxon>
    </lineage>
</organism>
<accession>A0A846RKH2</accession>
<dbReference type="PANTHER" id="PTHR21310:SF15">
    <property type="entry name" value="AMINOGLYCOSIDE PHOSPHOTRANSFERASE DOMAIN-CONTAINING PROTEIN"/>
    <property type="match status" value="1"/>
</dbReference>
<keyword evidence="3" id="KW-1185">Reference proteome</keyword>
<dbReference type="GO" id="GO:0016740">
    <property type="term" value="F:transferase activity"/>
    <property type="evidence" value="ECO:0007669"/>
    <property type="project" value="UniProtKB-KW"/>
</dbReference>
<dbReference type="InterPro" id="IPR051678">
    <property type="entry name" value="AGP_Transferase"/>
</dbReference>
<dbReference type="RefSeq" id="WP_167995013.1">
    <property type="nucleotide sequence ID" value="NZ_JAATJL010000001.1"/>
</dbReference>
<keyword evidence="2" id="KW-0808">Transferase</keyword>